<evidence type="ECO:0000313" key="1">
    <source>
        <dbReference type="EMBL" id="TDR36967.1"/>
    </source>
</evidence>
<sequence length="362" mass="39968">MIIGSVTQPYGDSNLQVLARTLEAVDYDHVDVAAAYVTLGGARDMLQMLEHSLRSRWLTARKRWVVSFDYCRSEPLAIKMLKSAPASHVRIHDGSRVVSQLGVPKTPFHPKAFLLHGGGGHSVFAGSGNLSRSGLNTGNEVGLLIGVTAQEPHPSILAHVKAVQKWYESIWQQADKLDPSLMDRYSGIFDSVPNRSDPVPTDDDVIEHSRQPSGLTPGQLRKLRVCSSLWIEAGKISRNLGKAVPGNQLMMKRLSRVFFGVPVLDVTPNSPLTVIEITFQSHTKSDCSLTFSDNTMDKLTLPLPGAGGPPAYDEKTLLFKRISAGKYKMVIGDEVQKRDWLRESKRVDAAWEMRGGRVWGVF</sequence>
<dbReference type="OrthoDB" id="5104143at2"/>
<comment type="caution">
    <text evidence="1">The sequence shown here is derived from an EMBL/GenBank/DDBJ whole genome shotgun (WGS) entry which is preliminary data.</text>
</comment>
<dbReference type="RefSeq" id="WP_133821787.1">
    <property type="nucleotide sequence ID" value="NZ_SNZH01000026.1"/>
</dbReference>
<dbReference type="EMBL" id="SNZH01000026">
    <property type="protein sequence ID" value="TDR36967.1"/>
    <property type="molecule type" value="Genomic_DNA"/>
</dbReference>
<dbReference type="Gene3D" id="3.30.870.10">
    <property type="entry name" value="Endonuclease Chain A"/>
    <property type="match status" value="1"/>
</dbReference>
<accession>A0A4R6YJ14</accession>
<protein>
    <submittedName>
        <fullName evidence="1">Uncharacterized protein</fullName>
    </submittedName>
</protein>
<dbReference type="Proteomes" id="UP000295293">
    <property type="component" value="Unassembled WGS sequence"/>
</dbReference>
<proteinExistence type="predicted"/>
<name>A0A4R6YJ14_9GAMM</name>
<organism evidence="1 2">
    <name type="scientific">Tahibacter aquaticus</name>
    <dbReference type="NCBI Taxonomy" id="520092"/>
    <lineage>
        <taxon>Bacteria</taxon>
        <taxon>Pseudomonadati</taxon>
        <taxon>Pseudomonadota</taxon>
        <taxon>Gammaproteobacteria</taxon>
        <taxon>Lysobacterales</taxon>
        <taxon>Rhodanobacteraceae</taxon>
        <taxon>Tahibacter</taxon>
    </lineage>
</organism>
<keyword evidence="2" id="KW-1185">Reference proteome</keyword>
<evidence type="ECO:0000313" key="2">
    <source>
        <dbReference type="Proteomes" id="UP000295293"/>
    </source>
</evidence>
<reference evidence="1 2" key="1">
    <citation type="submission" date="2019-03" db="EMBL/GenBank/DDBJ databases">
        <title>Genomic Encyclopedia of Type Strains, Phase IV (KMG-IV): sequencing the most valuable type-strain genomes for metagenomic binning, comparative biology and taxonomic classification.</title>
        <authorList>
            <person name="Goeker M."/>
        </authorList>
    </citation>
    <scope>NUCLEOTIDE SEQUENCE [LARGE SCALE GENOMIC DNA]</scope>
    <source>
        <strain evidence="1 2">DSM 21667</strain>
    </source>
</reference>
<dbReference type="AlphaFoldDB" id="A0A4R6YJ14"/>
<gene>
    <name evidence="1" type="ORF">DFR29_1262</name>
</gene>